<dbReference type="AlphaFoldDB" id="A7VN89"/>
<dbReference type="CDD" id="cd06267">
    <property type="entry name" value="PBP1_LacI_sugar_binding-like"/>
    <property type="match status" value="1"/>
</dbReference>
<evidence type="ECO:0000313" key="8">
    <source>
        <dbReference type="Proteomes" id="UP000220611"/>
    </source>
</evidence>
<dbReference type="SMART" id="SM00354">
    <property type="entry name" value="HTH_LACI"/>
    <property type="match status" value="1"/>
</dbReference>
<name>A7VN89_9FIRM</name>
<dbReference type="Proteomes" id="UP000003490">
    <property type="component" value="Unassembled WGS sequence"/>
</dbReference>
<dbReference type="InterPro" id="IPR010982">
    <property type="entry name" value="Lambda_DNA-bd_dom_sf"/>
</dbReference>
<evidence type="ECO:0000256" key="3">
    <source>
        <dbReference type="ARBA" id="ARBA00023163"/>
    </source>
</evidence>
<sequence>MAATMKDIANKTGLGLATISKYLNGGSVREKNRLAIEKAIAELDFTVNEFARSLKTSKSKTIGVLIPELSNVFITSVITVLEDILRQNGYGIIVCDSRTDEERQKDAIEFLLSKMVDGIVMMPVGNDSKCLKPALDKKLPVVLVDRTIPSLENQVGEVMVDSRGIARECTLCFLERGHRKIGMIAGPREISTSLGRLSGYRSALEKAGVPYEEKLVVYGGYTMEGGHEAMNTLLDRNPELTGVFVSNYEMTVGAMLALNERGLQIPRELSLIGFDNFELARVVKPRLTIAEQPIEEIGRKAAQLLLEQLQEKKPPRRVVLDARLRLGDSVRRIL</sequence>
<dbReference type="Pfam" id="PF13377">
    <property type="entry name" value="Peripla_BP_3"/>
    <property type="match status" value="1"/>
</dbReference>
<keyword evidence="2" id="KW-0238">DNA-binding</keyword>
<feature type="domain" description="HTH lacI-type" evidence="4">
    <location>
        <begin position="3"/>
        <end position="56"/>
    </location>
</feature>
<reference evidence="5 7" key="1">
    <citation type="submission" date="2007-08" db="EMBL/GenBank/DDBJ databases">
        <title>Draft genome sequence of Clostridium leptum (DSM 753).</title>
        <authorList>
            <person name="Sudarsanam P."/>
            <person name="Ley R."/>
            <person name="Guruge J."/>
            <person name="Turnbaugh P.J."/>
            <person name="Mahowald M."/>
            <person name="Liep D."/>
            <person name="Gordon J."/>
        </authorList>
    </citation>
    <scope>NUCLEOTIDE SEQUENCE [LARGE SCALE GENOMIC DNA]</scope>
    <source>
        <strain evidence="5 7">DSM 753</strain>
    </source>
</reference>
<comment type="caution">
    <text evidence="5">The sequence shown here is derived from an EMBL/GenBank/DDBJ whole genome shotgun (WGS) entry which is preliminary data.</text>
</comment>
<evidence type="ECO:0000313" key="7">
    <source>
        <dbReference type="Proteomes" id="UP000003490"/>
    </source>
</evidence>
<dbReference type="HOGENOM" id="CLU_037628_6_1_9"/>
<reference evidence="6 8" key="3">
    <citation type="submission" date="2017-07" db="EMBL/GenBank/DDBJ databases">
        <title>Prevalence of linear plasmids in Cutibacterium (Propionibacterium) acnes isolates obtained from prostatic tissue.</title>
        <authorList>
            <person name="Davidsson S."/>
            <person name="Carlsson J."/>
            <person name="Molling P."/>
            <person name="Andren O."/>
            <person name="Andersson S.-O."/>
            <person name="Brzuszkiewicz E."/>
            <person name="Poehlein A."/>
            <person name="Al-Zeer M."/>
            <person name="Brinkmann V."/>
            <person name="Scavenius C."/>
            <person name="Nazipi S."/>
            <person name="Soderquist B."/>
            <person name="Bruggemann H."/>
        </authorList>
    </citation>
    <scope>NUCLEOTIDE SEQUENCE [LARGE SCALE GENOMIC DNA]</scope>
    <source>
        <strain evidence="6 8">DSM 753</strain>
    </source>
</reference>
<accession>A7VN89</accession>
<organism evidence="5 7">
    <name type="scientific">[Clostridium] leptum DSM 753</name>
    <dbReference type="NCBI Taxonomy" id="428125"/>
    <lineage>
        <taxon>Bacteria</taxon>
        <taxon>Bacillati</taxon>
        <taxon>Bacillota</taxon>
        <taxon>Clostridia</taxon>
        <taxon>Eubacteriales</taxon>
        <taxon>Oscillospiraceae</taxon>
        <taxon>Oscillospiraceae incertae sedis</taxon>
    </lineage>
</organism>
<keyword evidence="3" id="KW-0804">Transcription</keyword>
<protein>
    <submittedName>
        <fullName evidence="6">LacI family transcriptional regulator</fullName>
    </submittedName>
    <submittedName>
        <fullName evidence="5">Sugar-binding domain protein</fullName>
    </submittedName>
</protein>
<dbReference type="SUPFAM" id="SSF47413">
    <property type="entry name" value="lambda repressor-like DNA-binding domains"/>
    <property type="match status" value="1"/>
</dbReference>
<dbReference type="EMBL" id="NOXF01000025">
    <property type="protein sequence ID" value="PEQ23240.1"/>
    <property type="molecule type" value="Genomic_DNA"/>
</dbReference>
<dbReference type="eggNOG" id="COG1609">
    <property type="taxonomic scope" value="Bacteria"/>
</dbReference>
<keyword evidence="8" id="KW-1185">Reference proteome</keyword>
<dbReference type="GO" id="GO:0003700">
    <property type="term" value="F:DNA-binding transcription factor activity"/>
    <property type="evidence" value="ECO:0007669"/>
    <property type="project" value="TreeGrafter"/>
</dbReference>
<evidence type="ECO:0000313" key="6">
    <source>
        <dbReference type="EMBL" id="PEQ23240.1"/>
    </source>
</evidence>
<dbReference type="InterPro" id="IPR028082">
    <property type="entry name" value="Peripla_BP_I"/>
</dbReference>
<keyword evidence="1" id="KW-0805">Transcription regulation</keyword>
<gene>
    <name evidence="6" type="ORF">CH238_14835</name>
    <name evidence="5" type="ORF">CLOLEP_00015</name>
</gene>
<dbReference type="PROSITE" id="PS50932">
    <property type="entry name" value="HTH_LACI_2"/>
    <property type="match status" value="1"/>
</dbReference>
<dbReference type="SUPFAM" id="SSF53822">
    <property type="entry name" value="Periplasmic binding protein-like I"/>
    <property type="match status" value="1"/>
</dbReference>
<dbReference type="InterPro" id="IPR046335">
    <property type="entry name" value="LacI/GalR-like_sensor"/>
</dbReference>
<evidence type="ECO:0000256" key="2">
    <source>
        <dbReference type="ARBA" id="ARBA00023125"/>
    </source>
</evidence>
<dbReference type="GO" id="GO:0000976">
    <property type="term" value="F:transcription cis-regulatory region binding"/>
    <property type="evidence" value="ECO:0007669"/>
    <property type="project" value="TreeGrafter"/>
</dbReference>
<dbReference type="EMBL" id="ABCB02000003">
    <property type="protein sequence ID" value="EDO63196.1"/>
    <property type="molecule type" value="Genomic_DNA"/>
</dbReference>
<dbReference type="InterPro" id="IPR000843">
    <property type="entry name" value="HTH_LacI"/>
</dbReference>
<evidence type="ECO:0000256" key="1">
    <source>
        <dbReference type="ARBA" id="ARBA00023015"/>
    </source>
</evidence>
<dbReference type="CDD" id="cd01392">
    <property type="entry name" value="HTH_LacI"/>
    <property type="match status" value="1"/>
</dbReference>
<dbReference type="OrthoDB" id="308642at2"/>
<proteinExistence type="predicted"/>
<dbReference type="Gene3D" id="3.40.50.2300">
    <property type="match status" value="2"/>
</dbReference>
<dbReference type="PANTHER" id="PTHR30146">
    <property type="entry name" value="LACI-RELATED TRANSCRIPTIONAL REPRESSOR"/>
    <property type="match status" value="1"/>
</dbReference>
<dbReference type="PANTHER" id="PTHR30146:SF109">
    <property type="entry name" value="HTH-TYPE TRANSCRIPTIONAL REGULATOR GALS"/>
    <property type="match status" value="1"/>
</dbReference>
<evidence type="ECO:0000259" key="4">
    <source>
        <dbReference type="PROSITE" id="PS50932"/>
    </source>
</evidence>
<dbReference type="Pfam" id="PF00356">
    <property type="entry name" value="LacI"/>
    <property type="match status" value="1"/>
</dbReference>
<reference evidence="5 7" key="2">
    <citation type="submission" date="2007-08" db="EMBL/GenBank/DDBJ databases">
        <authorList>
            <person name="Fulton L."/>
            <person name="Clifton S."/>
            <person name="Fulton B."/>
            <person name="Xu J."/>
            <person name="Minx P."/>
            <person name="Pepin K.H."/>
            <person name="Johnson M."/>
            <person name="Thiruvilangam P."/>
            <person name="Bhonagiri V."/>
            <person name="Nash W.E."/>
            <person name="Wang C."/>
            <person name="Mardis E.R."/>
            <person name="Wilson R.K."/>
        </authorList>
    </citation>
    <scope>NUCLEOTIDE SEQUENCE [LARGE SCALE GENOMIC DNA]</scope>
    <source>
        <strain evidence="5 7">DSM 753</strain>
    </source>
</reference>
<dbReference type="Gene3D" id="1.10.260.40">
    <property type="entry name" value="lambda repressor-like DNA-binding domains"/>
    <property type="match status" value="1"/>
</dbReference>
<dbReference type="Proteomes" id="UP000220611">
    <property type="component" value="Unassembled WGS sequence"/>
</dbReference>
<evidence type="ECO:0000313" key="5">
    <source>
        <dbReference type="EMBL" id="EDO63196.1"/>
    </source>
</evidence>